<dbReference type="NCBIfam" id="TIGR02927">
    <property type="entry name" value="SucB_Actino"/>
    <property type="match status" value="1"/>
</dbReference>
<accession>A0A7V3E6V7</accession>
<dbReference type="Gene3D" id="3.30.559.10">
    <property type="entry name" value="Chloramphenicol acetyltransferase-like domain"/>
    <property type="match status" value="1"/>
</dbReference>
<dbReference type="EMBL" id="DSUJ01000008">
    <property type="protein sequence ID" value="HFI91216.1"/>
    <property type="molecule type" value="Genomic_DNA"/>
</dbReference>
<dbReference type="PANTHER" id="PTHR43178">
    <property type="entry name" value="DIHYDROLIPOAMIDE ACETYLTRANSFERASE COMPONENT OF PYRUVATE DEHYDROGENASE COMPLEX"/>
    <property type="match status" value="1"/>
</dbReference>
<dbReference type="EC" id="2.3.1.-" evidence="7"/>
<dbReference type="PROSITE" id="PS00189">
    <property type="entry name" value="LIPOYL"/>
    <property type="match status" value="2"/>
</dbReference>
<comment type="cofactor">
    <cofactor evidence="1 7">
        <name>(R)-lipoate</name>
        <dbReference type="ChEBI" id="CHEBI:83088"/>
    </cofactor>
</comment>
<evidence type="ECO:0000259" key="9">
    <source>
        <dbReference type="PROSITE" id="PS50968"/>
    </source>
</evidence>
<reference evidence="11" key="1">
    <citation type="journal article" date="2020" name="mSystems">
        <title>Genome- and Community-Level Interaction Insights into Carbon Utilization and Element Cycling Functions of Hydrothermarchaeota in Hydrothermal Sediment.</title>
        <authorList>
            <person name="Zhou Z."/>
            <person name="Liu Y."/>
            <person name="Xu W."/>
            <person name="Pan J."/>
            <person name="Luo Z.H."/>
            <person name="Li M."/>
        </authorList>
    </citation>
    <scope>NUCLEOTIDE SEQUENCE [LARGE SCALE GENOMIC DNA]</scope>
    <source>
        <strain evidence="11">SpSt-479</strain>
    </source>
</reference>
<dbReference type="InterPro" id="IPR000089">
    <property type="entry name" value="Biotin_lipoyl"/>
</dbReference>
<evidence type="ECO:0000256" key="6">
    <source>
        <dbReference type="ARBA" id="ARBA00023315"/>
    </source>
</evidence>
<dbReference type="InterPro" id="IPR023213">
    <property type="entry name" value="CAT-like_dom_sf"/>
</dbReference>
<evidence type="ECO:0000259" key="10">
    <source>
        <dbReference type="PROSITE" id="PS51826"/>
    </source>
</evidence>
<evidence type="ECO:0000256" key="7">
    <source>
        <dbReference type="RuleBase" id="RU003423"/>
    </source>
</evidence>
<evidence type="ECO:0000256" key="8">
    <source>
        <dbReference type="SAM" id="MobiDB-lite"/>
    </source>
</evidence>
<proteinExistence type="inferred from homology"/>
<gene>
    <name evidence="11" type="primary">sucB</name>
    <name evidence="11" type="ORF">ENS31_06740</name>
</gene>
<feature type="domain" description="Peripheral subunit-binding (PSBD)" evidence="10">
    <location>
        <begin position="246"/>
        <end position="286"/>
    </location>
</feature>
<protein>
    <recommendedName>
        <fullName evidence="7">Dihydrolipoamide acetyltransferase component of pyruvate dehydrogenase complex</fullName>
        <ecNumber evidence="7">2.3.1.-</ecNumber>
    </recommendedName>
</protein>
<dbReference type="SUPFAM" id="SSF47005">
    <property type="entry name" value="Peripheral subunit-binding domain of 2-oxo acid dehydrogenase complex"/>
    <property type="match status" value="1"/>
</dbReference>
<feature type="domain" description="Lipoyl-binding" evidence="9">
    <location>
        <begin position="122"/>
        <end position="197"/>
    </location>
</feature>
<dbReference type="InterPro" id="IPR050743">
    <property type="entry name" value="2-oxoacid_DH_E2_comp"/>
</dbReference>
<keyword evidence="6 7" id="KW-0012">Acyltransferase</keyword>
<dbReference type="InterPro" id="IPR003016">
    <property type="entry name" value="2-oxoA_DH_lipoyl-BS"/>
</dbReference>
<feature type="region of interest" description="Disordered" evidence="8">
    <location>
        <begin position="85"/>
        <end position="106"/>
    </location>
</feature>
<comment type="subunit">
    <text evidence="3">Forms a 24-polypeptide structural core with octahedral symmetry.</text>
</comment>
<dbReference type="GO" id="GO:0031405">
    <property type="term" value="F:lipoic acid binding"/>
    <property type="evidence" value="ECO:0007669"/>
    <property type="project" value="TreeGrafter"/>
</dbReference>
<dbReference type="InterPro" id="IPR014276">
    <property type="entry name" value="2-oxoglutarate_DH_E2"/>
</dbReference>
<keyword evidence="4 7" id="KW-0808">Transferase</keyword>
<feature type="compositionally biased region" description="Basic and acidic residues" evidence="8">
    <location>
        <begin position="293"/>
        <end position="302"/>
    </location>
</feature>
<dbReference type="InterPro" id="IPR004167">
    <property type="entry name" value="PSBD"/>
</dbReference>
<evidence type="ECO:0000256" key="3">
    <source>
        <dbReference type="ARBA" id="ARBA00011484"/>
    </source>
</evidence>
<dbReference type="InterPro" id="IPR036625">
    <property type="entry name" value="E3-bd_dom_sf"/>
</dbReference>
<dbReference type="InterPro" id="IPR011053">
    <property type="entry name" value="Single_hybrid_motif"/>
</dbReference>
<dbReference type="GO" id="GO:0005737">
    <property type="term" value="C:cytoplasm"/>
    <property type="evidence" value="ECO:0007669"/>
    <property type="project" value="TreeGrafter"/>
</dbReference>
<dbReference type="Pfam" id="PF02817">
    <property type="entry name" value="E3_binding"/>
    <property type="match status" value="1"/>
</dbReference>
<dbReference type="GO" id="GO:0016407">
    <property type="term" value="F:acetyltransferase activity"/>
    <property type="evidence" value="ECO:0007669"/>
    <property type="project" value="TreeGrafter"/>
</dbReference>
<sequence length="565" mass="62269">MDIIMPKMGESVNEGTIIKWHKKVGDKVKRDEIIFEISTDKVDTEIPAPADGVISEILVNEGETVEVGTVVARLSAEDEIVQPINKKNFPEEKSSDVEKNKKDEKISVENQPSLSIQKTGNIIEIAMPKMGESVMEGTIIKWHKRVGDKVKKDETIFEISTDKVDTEIPSPEEGTLLEILVGEQETVAVGTIVAKLAVGNDVVVSKPVEVSAPITEKTIEEKVPMHDNFSSVNDFRNELSTESDRFYSPLVLSIAEKENISFDELKKIQGSGIDGRVTKKDILNYLEQKKSSVGKFSDKPEHIQTQSSTPKAAPAPSFIPESTAQNFTSDDIVKIPMDNIRLKIMEHMVHSRDTSVHVTSVIEADITLIHNFINQKKDEYLQKENVKLTYMAFIADAVVKSLKKYPLLNSTIEGNTILQKKFINLGIAVAIEPTGLIVPNIKAAGERNVIGLAKAIADLANRARTRKLTPDDISNGTFTITNYGVFGTIFGTPIINQPEVAILGVGAVQKKPVVIEVNGSDSIAVRNIITLTLSHDHRLIDGMLGGLFLKSLKDILENFDPEIFN</sequence>
<comment type="caution">
    <text evidence="11">The sequence shown here is derived from an EMBL/GenBank/DDBJ whole genome shotgun (WGS) entry which is preliminary data.</text>
</comment>
<name>A0A7V3E6V7_9BACT</name>
<feature type="region of interest" description="Disordered" evidence="8">
    <location>
        <begin position="293"/>
        <end position="323"/>
    </location>
</feature>
<feature type="compositionally biased region" description="Basic and acidic residues" evidence="8">
    <location>
        <begin position="88"/>
        <end position="106"/>
    </location>
</feature>
<dbReference type="PANTHER" id="PTHR43178:SF5">
    <property type="entry name" value="LIPOAMIDE ACYLTRANSFERASE COMPONENT OF BRANCHED-CHAIN ALPHA-KETO ACID DEHYDROGENASE COMPLEX, MITOCHONDRIAL"/>
    <property type="match status" value="1"/>
</dbReference>
<dbReference type="InterPro" id="IPR001078">
    <property type="entry name" value="2-oxoacid_DH_actylTfrase"/>
</dbReference>
<dbReference type="Gene3D" id="4.10.320.10">
    <property type="entry name" value="E3-binding domain"/>
    <property type="match status" value="1"/>
</dbReference>
<dbReference type="PROSITE" id="PS51826">
    <property type="entry name" value="PSBD"/>
    <property type="match status" value="1"/>
</dbReference>
<dbReference type="Pfam" id="PF00364">
    <property type="entry name" value="Biotin_lipoyl"/>
    <property type="match status" value="2"/>
</dbReference>
<dbReference type="SUPFAM" id="SSF51230">
    <property type="entry name" value="Single hybrid motif"/>
    <property type="match status" value="2"/>
</dbReference>
<comment type="similarity">
    <text evidence="2 7">Belongs to the 2-oxoacid dehydrogenase family.</text>
</comment>
<evidence type="ECO:0000313" key="11">
    <source>
        <dbReference type="EMBL" id="HFI91216.1"/>
    </source>
</evidence>
<organism evidence="11">
    <name type="scientific">Ignavibacterium album</name>
    <dbReference type="NCBI Taxonomy" id="591197"/>
    <lineage>
        <taxon>Bacteria</taxon>
        <taxon>Pseudomonadati</taxon>
        <taxon>Ignavibacteriota</taxon>
        <taxon>Ignavibacteria</taxon>
        <taxon>Ignavibacteriales</taxon>
        <taxon>Ignavibacteriaceae</taxon>
        <taxon>Ignavibacterium</taxon>
    </lineage>
</organism>
<dbReference type="AlphaFoldDB" id="A0A7V3E6V7"/>
<dbReference type="Gene3D" id="2.40.50.100">
    <property type="match status" value="2"/>
</dbReference>
<evidence type="ECO:0000256" key="4">
    <source>
        <dbReference type="ARBA" id="ARBA00022679"/>
    </source>
</evidence>
<evidence type="ECO:0000256" key="1">
    <source>
        <dbReference type="ARBA" id="ARBA00001938"/>
    </source>
</evidence>
<evidence type="ECO:0000256" key="2">
    <source>
        <dbReference type="ARBA" id="ARBA00007317"/>
    </source>
</evidence>
<keyword evidence="5 7" id="KW-0450">Lipoyl</keyword>
<dbReference type="CDD" id="cd06849">
    <property type="entry name" value="lipoyl_domain"/>
    <property type="match status" value="2"/>
</dbReference>
<dbReference type="SUPFAM" id="SSF52777">
    <property type="entry name" value="CoA-dependent acyltransferases"/>
    <property type="match status" value="1"/>
</dbReference>
<dbReference type="Pfam" id="PF00198">
    <property type="entry name" value="2-oxoacid_dh"/>
    <property type="match status" value="1"/>
</dbReference>
<dbReference type="PROSITE" id="PS50968">
    <property type="entry name" value="BIOTINYL_LIPOYL"/>
    <property type="match status" value="2"/>
</dbReference>
<evidence type="ECO:0000256" key="5">
    <source>
        <dbReference type="ARBA" id="ARBA00022823"/>
    </source>
</evidence>
<feature type="domain" description="Lipoyl-binding" evidence="9">
    <location>
        <begin position="1"/>
        <end position="75"/>
    </location>
</feature>